<organism evidence="1 2">
    <name type="scientific">Artomyces pyxidatus</name>
    <dbReference type="NCBI Taxonomy" id="48021"/>
    <lineage>
        <taxon>Eukaryota</taxon>
        <taxon>Fungi</taxon>
        <taxon>Dikarya</taxon>
        <taxon>Basidiomycota</taxon>
        <taxon>Agaricomycotina</taxon>
        <taxon>Agaricomycetes</taxon>
        <taxon>Russulales</taxon>
        <taxon>Auriscalpiaceae</taxon>
        <taxon>Artomyces</taxon>
    </lineage>
</organism>
<dbReference type="EMBL" id="MU277214">
    <property type="protein sequence ID" value="KAI0061152.1"/>
    <property type="molecule type" value="Genomic_DNA"/>
</dbReference>
<comment type="caution">
    <text evidence="1">The sequence shown here is derived from an EMBL/GenBank/DDBJ whole genome shotgun (WGS) entry which is preliminary data.</text>
</comment>
<accession>A0ACB8SYE5</accession>
<proteinExistence type="predicted"/>
<protein>
    <submittedName>
        <fullName evidence="1">Uncharacterized protein</fullName>
    </submittedName>
</protein>
<sequence length="196" mass="21007">MVSSGAEFLPVRIWYTIDGSPQYILARSPQKFSVQPFPASTYSSSSSSQHSPTYATTSLKACLHTMCRSSPELMHYGARDFSLYVLDPTESDSAPSTIVMSSGISGPAESASCPPRPSQGVAVGMGLMSWALAAQDDNVSVTGTLVKLASGDRALEVIFALRGAPRIQPPQYFQPANQWQSQPMALPMVQGMPFLP</sequence>
<keyword evidence="2" id="KW-1185">Reference proteome</keyword>
<reference evidence="1" key="2">
    <citation type="journal article" date="2022" name="New Phytol.">
        <title>Evolutionary transition to the ectomycorrhizal habit in the genomes of a hyperdiverse lineage of mushroom-forming fungi.</title>
        <authorList>
            <person name="Looney B."/>
            <person name="Miyauchi S."/>
            <person name="Morin E."/>
            <person name="Drula E."/>
            <person name="Courty P.E."/>
            <person name="Kohler A."/>
            <person name="Kuo A."/>
            <person name="LaButti K."/>
            <person name="Pangilinan J."/>
            <person name="Lipzen A."/>
            <person name="Riley R."/>
            <person name="Andreopoulos W."/>
            <person name="He G."/>
            <person name="Johnson J."/>
            <person name="Nolan M."/>
            <person name="Tritt A."/>
            <person name="Barry K.W."/>
            <person name="Grigoriev I.V."/>
            <person name="Nagy L.G."/>
            <person name="Hibbett D."/>
            <person name="Henrissat B."/>
            <person name="Matheny P.B."/>
            <person name="Labbe J."/>
            <person name="Martin F.M."/>
        </authorList>
    </citation>
    <scope>NUCLEOTIDE SEQUENCE</scope>
    <source>
        <strain evidence="1">HHB10654</strain>
    </source>
</reference>
<name>A0ACB8SYE5_9AGAM</name>
<evidence type="ECO:0000313" key="1">
    <source>
        <dbReference type="EMBL" id="KAI0061152.1"/>
    </source>
</evidence>
<dbReference type="Proteomes" id="UP000814140">
    <property type="component" value="Unassembled WGS sequence"/>
</dbReference>
<reference evidence="1" key="1">
    <citation type="submission" date="2021-03" db="EMBL/GenBank/DDBJ databases">
        <authorList>
            <consortium name="DOE Joint Genome Institute"/>
            <person name="Ahrendt S."/>
            <person name="Looney B.P."/>
            <person name="Miyauchi S."/>
            <person name="Morin E."/>
            <person name="Drula E."/>
            <person name="Courty P.E."/>
            <person name="Chicoki N."/>
            <person name="Fauchery L."/>
            <person name="Kohler A."/>
            <person name="Kuo A."/>
            <person name="Labutti K."/>
            <person name="Pangilinan J."/>
            <person name="Lipzen A."/>
            <person name="Riley R."/>
            <person name="Andreopoulos W."/>
            <person name="He G."/>
            <person name="Johnson J."/>
            <person name="Barry K.W."/>
            <person name="Grigoriev I.V."/>
            <person name="Nagy L."/>
            <person name="Hibbett D."/>
            <person name="Henrissat B."/>
            <person name="Matheny P.B."/>
            <person name="Labbe J."/>
            <person name="Martin F."/>
        </authorList>
    </citation>
    <scope>NUCLEOTIDE SEQUENCE</scope>
    <source>
        <strain evidence="1">HHB10654</strain>
    </source>
</reference>
<gene>
    <name evidence="1" type="ORF">BV25DRAFT_801248</name>
</gene>
<evidence type="ECO:0000313" key="2">
    <source>
        <dbReference type="Proteomes" id="UP000814140"/>
    </source>
</evidence>